<evidence type="ECO:0000256" key="7">
    <source>
        <dbReference type="ARBA" id="ARBA00037847"/>
    </source>
</evidence>
<keyword evidence="3 8" id="KW-0812">Transmembrane</keyword>
<dbReference type="RefSeq" id="XP_031026379.1">
    <property type="nucleotide sequence ID" value="XM_031167784.1"/>
</dbReference>
<dbReference type="Proteomes" id="UP000319731">
    <property type="component" value="Unassembled WGS sequence"/>
</dbReference>
<comment type="similarity">
    <text evidence="2 8">Belongs to the EMP24/GP25L family.</text>
</comment>
<keyword evidence="5" id="KW-1133">Transmembrane helix</keyword>
<dbReference type="InterPro" id="IPR015720">
    <property type="entry name" value="Emp24-like"/>
</dbReference>
<keyword evidence="6" id="KW-0472">Membrane</keyword>
<evidence type="ECO:0000256" key="3">
    <source>
        <dbReference type="ARBA" id="ARBA00022692"/>
    </source>
</evidence>
<keyword evidence="11" id="KW-1185">Reference proteome</keyword>
<comment type="subcellular location">
    <subcellularLocation>
        <location evidence="7">Endomembrane system</location>
        <topology evidence="7">Single-pass membrane protein</topology>
    </subcellularLocation>
    <subcellularLocation>
        <location evidence="1 8">Membrane</location>
        <topology evidence="1 8">Single-pass type I membrane protein</topology>
    </subcellularLocation>
</comment>
<dbReference type="SMART" id="SM01190">
    <property type="entry name" value="EMP24_GP25L"/>
    <property type="match status" value="1"/>
</dbReference>
<gene>
    <name evidence="10" type="ORF">SmJEL517_g01856</name>
</gene>
<dbReference type="AlphaFoldDB" id="A0A507CDJ5"/>
<evidence type="ECO:0000256" key="5">
    <source>
        <dbReference type="ARBA" id="ARBA00022989"/>
    </source>
</evidence>
<evidence type="ECO:0000256" key="4">
    <source>
        <dbReference type="ARBA" id="ARBA00022729"/>
    </source>
</evidence>
<dbReference type="PANTHER" id="PTHR22811">
    <property type="entry name" value="TRANSMEMBRANE EMP24 DOMAIN-CONTAINING PROTEIN"/>
    <property type="match status" value="1"/>
</dbReference>
<dbReference type="GeneID" id="42003081"/>
<evidence type="ECO:0000313" key="11">
    <source>
        <dbReference type="Proteomes" id="UP000319731"/>
    </source>
</evidence>
<reference evidence="10 11" key="1">
    <citation type="journal article" date="2019" name="Sci. Rep.">
        <title>Comparative genomics of chytrid fungi reveal insights into the obligate biotrophic and pathogenic lifestyle of Synchytrium endobioticum.</title>
        <authorList>
            <person name="van de Vossenberg B.T.L.H."/>
            <person name="Warris S."/>
            <person name="Nguyen H.D.T."/>
            <person name="van Gent-Pelzer M.P.E."/>
            <person name="Joly D.L."/>
            <person name="van de Geest H.C."/>
            <person name="Bonants P.J.M."/>
            <person name="Smith D.S."/>
            <person name="Levesque C.A."/>
            <person name="van der Lee T.A.J."/>
        </authorList>
    </citation>
    <scope>NUCLEOTIDE SEQUENCE [LARGE SCALE GENOMIC DNA]</scope>
    <source>
        <strain evidence="10 11">JEL517</strain>
    </source>
</reference>
<keyword evidence="4" id="KW-0732">Signal</keyword>
<evidence type="ECO:0000256" key="6">
    <source>
        <dbReference type="ARBA" id="ARBA00023136"/>
    </source>
</evidence>
<sequence length="166" mass="19283">MPPHDKQCFFESLKRGDRLDLSYQVAEGGNLDIDFWIITEDNRLVFNANKEATATYGFNAERDGRFEYCFSNQMTSVADKLVSFTVQGPDEQIRLQQKMGQTEEVAEPLQKEIEHLANGLRAVRDEQSYMVARERAHRYTAESTNSRVMWWSLFESIMLIGVCLWQ</sequence>
<evidence type="ECO:0000256" key="1">
    <source>
        <dbReference type="ARBA" id="ARBA00004479"/>
    </source>
</evidence>
<dbReference type="InterPro" id="IPR009038">
    <property type="entry name" value="GOLD_dom"/>
</dbReference>
<dbReference type="SUPFAM" id="SSF101576">
    <property type="entry name" value="Supernatant protein factor (SPF), C-terminal domain"/>
    <property type="match status" value="1"/>
</dbReference>
<dbReference type="GO" id="GO:0016020">
    <property type="term" value="C:membrane"/>
    <property type="evidence" value="ECO:0007669"/>
    <property type="project" value="UniProtKB-SubCell"/>
</dbReference>
<proteinExistence type="inferred from homology"/>
<protein>
    <recommendedName>
        <fullName evidence="9">GOLD domain-containing protein</fullName>
    </recommendedName>
</protein>
<name>A0A507CDJ5_9FUNG</name>
<dbReference type="EMBL" id="QEAO01000006">
    <property type="protein sequence ID" value="TPX35994.1"/>
    <property type="molecule type" value="Genomic_DNA"/>
</dbReference>
<dbReference type="Pfam" id="PF01105">
    <property type="entry name" value="EMP24_GP25L"/>
    <property type="match status" value="1"/>
</dbReference>
<dbReference type="STRING" id="1806994.A0A507CDJ5"/>
<evidence type="ECO:0000313" key="10">
    <source>
        <dbReference type="EMBL" id="TPX35994.1"/>
    </source>
</evidence>
<comment type="caution">
    <text evidence="10">The sequence shown here is derived from an EMBL/GenBank/DDBJ whole genome shotgun (WGS) entry which is preliminary data.</text>
</comment>
<accession>A0A507CDJ5</accession>
<evidence type="ECO:0000256" key="2">
    <source>
        <dbReference type="ARBA" id="ARBA00007104"/>
    </source>
</evidence>
<evidence type="ECO:0000259" key="9">
    <source>
        <dbReference type="PROSITE" id="PS50866"/>
    </source>
</evidence>
<evidence type="ECO:0000256" key="8">
    <source>
        <dbReference type="RuleBase" id="RU003827"/>
    </source>
</evidence>
<dbReference type="GO" id="GO:0012505">
    <property type="term" value="C:endomembrane system"/>
    <property type="evidence" value="ECO:0007669"/>
    <property type="project" value="UniProtKB-SubCell"/>
</dbReference>
<dbReference type="PROSITE" id="PS50866">
    <property type="entry name" value="GOLD"/>
    <property type="match status" value="1"/>
</dbReference>
<dbReference type="InterPro" id="IPR036598">
    <property type="entry name" value="GOLD_dom_sf"/>
</dbReference>
<dbReference type="OrthoDB" id="62956at2759"/>
<organism evidence="10 11">
    <name type="scientific">Synchytrium microbalum</name>
    <dbReference type="NCBI Taxonomy" id="1806994"/>
    <lineage>
        <taxon>Eukaryota</taxon>
        <taxon>Fungi</taxon>
        <taxon>Fungi incertae sedis</taxon>
        <taxon>Chytridiomycota</taxon>
        <taxon>Chytridiomycota incertae sedis</taxon>
        <taxon>Chytridiomycetes</taxon>
        <taxon>Synchytriales</taxon>
        <taxon>Synchytriaceae</taxon>
        <taxon>Synchytrium</taxon>
    </lineage>
</organism>
<feature type="domain" description="GOLD" evidence="9">
    <location>
        <begin position="6"/>
        <end position="88"/>
    </location>
</feature>